<dbReference type="Gene3D" id="3.20.20.190">
    <property type="entry name" value="Phosphatidylinositol (PI) phosphodiesterase"/>
    <property type="match status" value="1"/>
</dbReference>
<feature type="domain" description="GP-PDE" evidence="1">
    <location>
        <begin position="1"/>
        <end position="235"/>
    </location>
</feature>
<dbReference type="PANTHER" id="PTHR46211">
    <property type="entry name" value="GLYCEROPHOSPHORYL DIESTER PHOSPHODIESTERASE"/>
    <property type="match status" value="1"/>
</dbReference>
<dbReference type="SUPFAM" id="SSF51695">
    <property type="entry name" value="PLC-like phosphodiesterases"/>
    <property type="match status" value="1"/>
</dbReference>
<keyword evidence="3" id="KW-1185">Reference proteome</keyword>
<name>A0ABW9GB38_9GAMM</name>
<evidence type="ECO:0000313" key="2">
    <source>
        <dbReference type="EMBL" id="MFM2486926.1"/>
    </source>
</evidence>
<gene>
    <name evidence="2" type="ORF">ABUE30_17990</name>
</gene>
<dbReference type="EMBL" id="JBEQCT010000013">
    <property type="protein sequence ID" value="MFM2486926.1"/>
    <property type="molecule type" value="Genomic_DNA"/>
</dbReference>
<accession>A0ABW9GB38</accession>
<dbReference type="PROSITE" id="PS51704">
    <property type="entry name" value="GP_PDE"/>
    <property type="match status" value="1"/>
</dbReference>
<reference evidence="2 3" key="1">
    <citation type="journal article" date="2013" name="Int. J. Syst. Evol. Microbiol.">
        <title>Celerinatantimonas yamalensis sp. nov., a cold-adapted diazotrophic bacterium from a cold permafrost brine.</title>
        <authorList>
            <person name="Shcherbakova V."/>
            <person name="Chuvilskaya N."/>
            <person name="Rivkina E."/>
            <person name="Demidov N."/>
            <person name="Uchaeva V."/>
            <person name="Suetin S."/>
            <person name="Suzina N."/>
            <person name="Gilichinsky D."/>
        </authorList>
    </citation>
    <scope>NUCLEOTIDE SEQUENCE [LARGE SCALE GENOMIC DNA]</scope>
    <source>
        <strain evidence="2 3">C7</strain>
    </source>
</reference>
<proteinExistence type="predicted"/>
<dbReference type="RefSeq" id="WP_408625226.1">
    <property type="nucleotide sequence ID" value="NZ_JBEQCT010000013.1"/>
</dbReference>
<dbReference type="PANTHER" id="PTHR46211:SF1">
    <property type="entry name" value="GLYCEROPHOSPHODIESTER PHOSPHODIESTERASE, CYTOPLASMIC"/>
    <property type="match status" value="1"/>
</dbReference>
<sequence>MKLAGHRGLAGIAPENTLAGVHQAAKHNIGWVEVDVQLSQDGVPVIIHDETVNRCSNGSGSVRELSWQQLQQLDFGSWFAEQYQQERIPNLSQLLACCKELALKLNLEIKLYPEDDIKRLVQTVADTLAQSAFAADQLIISSFSHEALLQCQEMMPSIRRGHLWEGIPDDWAEQLSEIDAFSVHCDYQRLTQIQAAAIKRAGYELYTYTPNDPTTVAKHWQWGVDMMISDNAHLY</sequence>
<protein>
    <submittedName>
        <fullName evidence="2">Glycerophosphoryl diester phosphodiesterase</fullName>
    </submittedName>
</protein>
<dbReference type="InterPro" id="IPR030395">
    <property type="entry name" value="GP_PDE_dom"/>
</dbReference>
<evidence type="ECO:0000313" key="3">
    <source>
        <dbReference type="Proteomes" id="UP001629953"/>
    </source>
</evidence>
<comment type="caution">
    <text evidence="2">The sequence shown here is derived from an EMBL/GenBank/DDBJ whole genome shotgun (WGS) entry which is preliminary data.</text>
</comment>
<organism evidence="2 3">
    <name type="scientific">Celerinatantimonas yamalensis</name>
    <dbReference type="NCBI Taxonomy" id="559956"/>
    <lineage>
        <taxon>Bacteria</taxon>
        <taxon>Pseudomonadati</taxon>
        <taxon>Pseudomonadota</taxon>
        <taxon>Gammaproteobacteria</taxon>
        <taxon>Celerinatantimonadaceae</taxon>
        <taxon>Celerinatantimonas</taxon>
    </lineage>
</organism>
<dbReference type="Pfam" id="PF03009">
    <property type="entry name" value="GDPD"/>
    <property type="match status" value="1"/>
</dbReference>
<dbReference type="InterPro" id="IPR017946">
    <property type="entry name" value="PLC-like_Pdiesterase_TIM-brl"/>
</dbReference>
<evidence type="ECO:0000259" key="1">
    <source>
        <dbReference type="PROSITE" id="PS51704"/>
    </source>
</evidence>
<dbReference type="Proteomes" id="UP001629953">
    <property type="component" value="Unassembled WGS sequence"/>
</dbReference>
<dbReference type="CDD" id="cd08562">
    <property type="entry name" value="GDPD_EcUgpQ_like"/>
    <property type="match status" value="1"/>
</dbReference>